<dbReference type="AlphaFoldDB" id="A0A554VFS6"/>
<accession>A0A554VFS6</accession>
<dbReference type="InterPro" id="IPR011042">
    <property type="entry name" value="6-blade_b-propeller_TolB-like"/>
</dbReference>
<sequence length="286" mass="32773">MLCITCKVEAQKSHLYLKQTPPSTTPEIFAPGIISKENEYEFGSVFSKDGTEFFYGVDTGENSEIRYSRLDNDSWTTPITIISHDIYGFNDPFLSPNEDELYYISDMPLDGTGERKDHDIWYSKKEKTGWSKPINAGENINTNKNEYYISFTKTGTMYFSSNKVGKENHNFDIYASERVSGHFQKAVRLPETINTNAYEADVFIAPDESYIIFCATRKEGLGRGDLYISFKNNDGTWTESKNMGASINTNGHELCPFVSRDGKYFFYTSNKDIYWVDAKIIYSLKE</sequence>
<keyword evidence="2" id="KW-1185">Reference proteome</keyword>
<dbReference type="SUPFAM" id="SSF82171">
    <property type="entry name" value="DPP6 N-terminal domain-like"/>
    <property type="match status" value="1"/>
</dbReference>
<evidence type="ECO:0008006" key="3">
    <source>
        <dbReference type="Google" id="ProtNLM"/>
    </source>
</evidence>
<dbReference type="InterPro" id="IPR011659">
    <property type="entry name" value="WD40"/>
</dbReference>
<evidence type="ECO:0000313" key="2">
    <source>
        <dbReference type="Proteomes" id="UP000318833"/>
    </source>
</evidence>
<name>A0A554VFS6_9FLAO</name>
<dbReference type="Pfam" id="PF07676">
    <property type="entry name" value="PD40"/>
    <property type="match status" value="3"/>
</dbReference>
<gene>
    <name evidence="1" type="ORF">FOF46_20800</name>
</gene>
<dbReference type="Proteomes" id="UP000318833">
    <property type="component" value="Unassembled WGS sequence"/>
</dbReference>
<comment type="caution">
    <text evidence="1">The sequence shown here is derived from an EMBL/GenBank/DDBJ whole genome shotgun (WGS) entry which is preliminary data.</text>
</comment>
<dbReference type="EMBL" id="VLNR01000050">
    <property type="protein sequence ID" value="TSE06099.1"/>
    <property type="molecule type" value="Genomic_DNA"/>
</dbReference>
<organism evidence="1 2">
    <name type="scientific">Aquimarina algiphila</name>
    <dbReference type="NCBI Taxonomy" id="2047982"/>
    <lineage>
        <taxon>Bacteria</taxon>
        <taxon>Pseudomonadati</taxon>
        <taxon>Bacteroidota</taxon>
        <taxon>Flavobacteriia</taxon>
        <taxon>Flavobacteriales</taxon>
        <taxon>Flavobacteriaceae</taxon>
        <taxon>Aquimarina</taxon>
    </lineage>
</organism>
<dbReference type="OrthoDB" id="9809364at2"/>
<proteinExistence type="predicted"/>
<reference evidence="1 2" key="1">
    <citation type="submission" date="2019-07" db="EMBL/GenBank/DDBJ databases">
        <title>The draft genome sequence of Aquimarina algiphila M91.</title>
        <authorList>
            <person name="Meng X."/>
        </authorList>
    </citation>
    <scope>NUCLEOTIDE SEQUENCE [LARGE SCALE GENOMIC DNA]</scope>
    <source>
        <strain evidence="1 2">M91</strain>
    </source>
</reference>
<evidence type="ECO:0000313" key="1">
    <source>
        <dbReference type="EMBL" id="TSE06099.1"/>
    </source>
</evidence>
<protein>
    <recommendedName>
        <fullName evidence="3">Exo-alpha-sialidase</fullName>
    </recommendedName>
</protein>
<dbReference type="Gene3D" id="2.120.10.30">
    <property type="entry name" value="TolB, C-terminal domain"/>
    <property type="match status" value="1"/>
</dbReference>